<dbReference type="RefSeq" id="XP_041406793.1">
    <property type="nucleotide sequence ID" value="XM_041550859.1"/>
</dbReference>
<keyword evidence="1" id="KW-0175">Coiled coil</keyword>
<feature type="compositionally biased region" description="Acidic residues" evidence="2">
    <location>
        <begin position="115"/>
        <end position="127"/>
    </location>
</feature>
<organism evidence="3 4">
    <name type="scientific">Maudiozyma barnettii</name>
    <dbReference type="NCBI Taxonomy" id="61262"/>
    <lineage>
        <taxon>Eukaryota</taxon>
        <taxon>Fungi</taxon>
        <taxon>Dikarya</taxon>
        <taxon>Ascomycota</taxon>
        <taxon>Saccharomycotina</taxon>
        <taxon>Saccharomycetes</taxon>
        <taxon>Saccharomycetales</taxon>
        <taxon>Saccharomycetaceae</taxon>
        <taxon>Maudiozyma</taxon>
    </lineage>
</organism>
<accession>A0A8H2ZGT5</accession>
<feature type="compositionally biased region" description="Polar residues" evidence="2">
    <location>
        <begin position="87"/>
        <end position="112"/>
    </location>
</feature>
<reference evidence="3 4" key="1">
    <citation type="submission" date="2020-05" db="EMBL/GenBank/DDBJ databases">
        <authorList>
            <person name="Casaregola S."/>
            <person name="Devillers H."/>
            <person name="Grondin C."/>
        </authorList>
    </citation>
    <scope>NUCLEOTIDE SEQUENCE [LARGE SCALE GENOMIC DNA]</scope>
    <source>
        <strain evidence="3 4">CLIB 1767</strain>
    </source>
</reference>
<dbReference type="AlphaFoldDB" id="A0A8H2ZGT5"/>
<comment type="caution">
    <text evidence="3">The sequence shown here is derived from an EMBL/GenBank/DDBJ whole genome shotgun (WGS) entry which is preliminary data.</text>
</comment>
<feature type="region of interest" description="Disordered" evidence="2">
    <location>
        <begin position="87"/>
        <end position="127"/>
    </location>
</feature>
<proteinExistence type="predicted"/>
<keyword evidence="4" id="KW-1185">Reference proteome</keyword>
<sequence length="863" mass="100321">MPNFFRDSTLGFRPRSNIFNKLRTKEHDEKVHDDDDVDDNNNNAKSTENDGDSSMMNYMFSDGDDSIQTINQTKVSEPNSYISDNVKKVSTSTPRTSKISKNLGSGNKGIQRTDNEEDEEGQEEEDFEITEVRNIDQTLSPSSTKVESDILEGKHPKVTKSDNVDTSSNDVLLEAFTNTQRICSNLKIELQKQHSENTKLKSKLNNFERESKDMQDKVTKYKMILNGLQDKTTELFKKRNLDNNNLSELKKFQEELQRRINIYKEEVVQLKSQMTELQKLKHSLEGELMKKDKDLEYVRQELDDCSGQLTEEKLKNSSLLEEIVLTRNMTLESFEKKFEQLLLETKNLTTSTEVTINENFINQHSKFVEQQEEFYTKYSKITTDSLDKKFDEDLKKVLDEELLQFSNWFEKIDKSLLINYTNFENELNSFQTKIIDQLVGSEIKNDETLNNITVLLKEKCQNIINETNTELLVIHEKLEGYQKELTKANIYENNIRELEKQISSLEQQKTENLVNLGTRNAELEDLRVQLESQSIELSNTRSADSELTRKFEMLEGESGKLKIECKKLNEILITEKGNFQNKIAAQEGISSAIKSENDSLKSRIRELEGMRKSYETEQTSRMDKFQKLNEQFQKMNVEMIQLKARELELLEDNKNLNNKIMDDTVGYEESLNEVNSLKRRISDIDNDKQELLSERLDLQDKLEEMERNIVSLGNKNGKYDKTIKELTKQLERKMTKEPQQQLITDDLVEQIIDTPIKCPNKQQENKKKKRISKARTDVVNGIKVKKSTEDEFDLPSSLNDDFEMTEPSPIHLKPVRTKSKRGYQPDPSVSVTKKKLLLVDPQGSTDFEVMSNNVIPKRKKRKN</sequence>
<name>A0A8H2ZGT5_9SACH</name>
<feature type="coiled-coil region" evidence="1">
    <location>
        <begin position="597"/>
        <end position="715"/>
    </location>
</feature>
<dbReference type="GeneID" id="64857974"/>
<evidence type="ECO:0000256" key="2">
    <source>
        <dbReference type="SAM" id="MobiDB-lite"/>
    </source>
</evidence>
<feature type="region of interest" description="Disordered" evidence="2">
    <location>
        <begin position="789"/>
        <end position="829"/>
    </location>
</feature>
<feature type="coiled-coil region" evidence="1">
    <location>
        <begin position="481"/>
        <end position="543"/>
    </location>
</feature>
<dbReference type="EMBL" id="CAEFZW010000005">
    <property type="protein sequence ID" value="CAB4254949.1"/>
    <property type="molecule type" value="Genomic_DNA"/>
</dbReference>
<dbReference type="OrthoDB" id="4036563at2759"/>
<evidence type="ECO:0000256" key="1">
    <source>
        <dbReference type="SAM" id="Coils"/>
    </source>
</evidence>
<dbReference type="Proteomes" id="UP000644660">
    <property type="component" value="Unassembled WGS sequence"/>
</dbReference>
<protein>
    <submittedName>
        <fullName evidence="3">Similar to Saccharomyces cerevisiae YDR285W ZIP1 Transverse filament protein of the synaptonemal complex</fullName>
    </submittedName>
</protein>
<feature type="compositionally biased region" description="Basic and acidic residues" evidence="2">
    <location>
        <begin position="23"/>
        <end position="33"/>
    </location>
</feature>
<feature type="coiled-coil region" evidence="1">
    <location>
        <begin position="183"/>
        <end position="217"/>
    </location>
</feature>
<evidence type="ECO:0000313" key="4">
    <source>
        <dbReference type="Proteomes" id="UP000644660"/>
    </source>
</evidence>
<gene>
    <name evidence="3" type="ORF">KABA2_05S04928</name>
</gene>
<feature type="coiled-coil region" evidence="1">
    <location>
        <begin position="246"/>
        <end position="287"/>
    </location>
</feature>
<feature type="region of interest" description="Disordered" evidence="2">
    <location>
        <begin position="1"/>
        <end position="58"/>
    </location>
</feature>
<evidence type="ECO:0000313" key="3">
    <source>
        <dbReference type="EMBL" id="CAB4254949.1"/>
    </source>
</evidence>